<accession>A0ABP7KRR6</accession>
<sequence length="165" mass="17463">MAELEPVSLDVFAEAREEAYAVLAHLMGRIAPGEHVVRLGVTMDGEDQLVTATLPLAVEGAGTADDLVGAEEKYLHNVAFLLACGLAQPLTYGVMYLRSILGGEGGPAETIRAWRLRDAVLMECTAAEAAELVGERERAEFLDAFSVHAGAGEETAYSSGARASR</sequence>
<dbReference type="Proteomes" id="UP001501563">
    <property type="component" value="Unassembled WGS sequence"/>
</dbReference>
<keyword evidence="2" id="KW-1185">Reference proteome</keyword>
<gene>
    <name evidence="1" type="ORF">GCM10022207_61860</name>
</gene>
<name>A0ABP7KRR6_9ACTN</name>
<evidence type="ECO:0008006" key="3">
    <source>
        <dbReference type="Google" id="ProtNLM"/>
    </source>
</evidence>
<dbReference type="EMBL" id="BAAAZA010000021">
    <property type="protein sequence ID" value="GAA3886177.1"/>
    <property type="molecule type" value="Genomic_DNA"/>
</dbReference>
<organism evidence="1 2">
    <name type="scientific">Streptomyces lannensis</name>
    <dbReference type="NCBI Taxonomy" id="766498"/>
    <lineage>
        <taxon>Bacteria</taxon>
        <taxon>Bacillati</taxon>
        <taxon>Actinomycetota</taxon>
        <taxon>Actinomycetes</taxon>
        <taxon>Kitasatosporales</taxon>
        <taxon>Streptomycetaceae</taxon>
        <taxon>Streptomyces</taxon>
    </lineage>
</organism>
<comment type="caution">
    <text evidence="1">The sequence shown here is derived from an EMBL/GenBank/DDBJ whole genome shotgun (WGS) entry which is preliminary data.</text>
</comment>
<evidence type="ECO:0000313" key="2">
    <source>
        <dbReference type="Proteomes" id="UP001501563"/>
    </source>
</evidence>
<protein>
    <recommendedName>
        <fullName evidence="3">YbjN domain-containing protein</fullName>
    </recommendedName>
</protein>
<evidence type="ECO:0000313" key="1">
    <source>
        <dbReference type="EMBL" id="GAA3886177.1"/>
    </source>
</evidence>
<dbReference type="RefSeq" id="WP_345552690.1">
    <property type="nucleotide sequence ID" value="NZ_BAAAZA010000021.1"/>
</dbReference>
<reference evidence="2" key="1">
    <citation type="journal article" date="2019" name="Int. J. Syst. Evol. Microbiol.">
        <title>The Global Catalogue of Microorganisms (GCM) 10K type strain sequencing project: providing services to taxonomists for standard genome sequencing and annotation.</title>
        <authorList>
            <consortium name="The Broad Institute Genomics Platform"/>
            <consortium name="The Broad Institute Genome Sequencing Center for Infectious Disease"/>
            <person name="Wu L."/>
            <person name="Ma J."/>
        </authorList>
    </citation>
    <scope>NUCLEOTIDE SEQUENCE [LARGE SCALE GENOMIC DNA]</scope>
    <source>
        <strain evidence="2">JCM 16578</strain>
    </source>
</reference>
<proteinExistence type="predicted"/>